<dbReference type="Proteomes" id="UP000238326">
    <property type="component" value="Unassembled WGS sequence"/>
</dbReference>
<reference evidence="1 2" key="1">
    <citation type="submission" date="2018-03" db="EMBL/GenBank/DDBJ databases">
        <title>Comparative genomics illustrates the genes involved in a hyperalkaliphilic mechanisms of Serpentinomonas isolated from highly-alkaline calcium-rich serpentinized springs.</title>
        <authorList>
            <person name="Suzuki S."/>
            <person name="Ishii S."/>
            <person name="Walworth N."/>
            <person name="Bird L."/>
            <person name="Kuenen J.G."/>
            <person name="Nealson K.H."/>
        </authorList>
    </citation>
    <scope>NUCLEOTIDE SEQUENCE [LARGE SCALE GENOMIC DNA]</scope>
    <source>
        <strain evidence="1 2">83</strain>
    </source>
</reference>
<name>A0A2S9KJC6_9BURK</name>
<evidence type="ECO:0008006" key="3">
    <source>
        <dbReference type="Google" id="ProtNLM"/>
    </source>
</evidence>
<proteinExistence type="predicted"/>
<dbReference type="OrthoDB" id="8116504at2"/>
<keyword evidence="2" id="KW-1185">Reference proteome</keyword>
<dbReference type="EMBL" id="PVLR01000001">
    <property type="protein sequence ID" value="PRD70540.1"/>
    <property type="molecule type" value="Genomic_DNA"/>
</dbReference>
<accession>A0A2S9KJC6</accession>
<evidence type="ECO:0000313" key="1">
    <source>
        <dbReference type="EMBL" id="PRD70540.1"/>
    </source>
</evidence>
<dbReference type="AlphaFoldDB" id="A0A2S9KJC6"/>
<gene>
    <name evidence="1" type="ORF">C6P61_00190</name>
</gene>
<organism evidence="1 2">
    <name type="scientific">Malikia spinosa</name>
    <dbReference type="NCBI Taxonomy" id="86180"/>
    <lineage>
        <taxon>Bacteria</taxon>
        <taxon>Pseudomonadati</taxon>
        <taxon>Pseudomonadota</taxon>
        <taxon>Betaproteobacteria</taxon>
        <taxon>Burkholderiales</taxon>
        <taxon>Comamonadaceae</taxon>
        <taxon>Malikia</taxon>
    </lineage>
</organism>
<evidence type="ECO:0000313" key="2">
    <source>
        <dbReference type="Proteomes" id="UP000238326"/>
    </source>
</evidence>
<sequence length="135" mass="15184">MQGWRCAKGESLLIPSGPGEKRHLFAILLDPVPVEGYGSKPLVLLASVVSIKPGLVVDESCLLKPGDHPFIRHDSFVDYRFTRLEQAEHVEARVSEGIFDVKEPCSPELIQRIFEGALKSTRISREYKMILRKLV</sequence>
<dbReference type="RefSeq" id="WP_105727906.1">
    <property type="nucleotide sequence ID" value="NZ_PVLR01000001.1"/>
</dbReference>
<protein>
    <recommendedName>
        <fullName evidence="3">Type II toxin-antitoxin system PemK/MazF family toxin</fullName>
    </recommendedName>
</protein>
<comment type="caution">
    <text evidence="1">The sequence shown here is derived from an EMBL/GenBank/DDBJ whole genome shotgun (WGS) entry which is preliminary data.</text>
</comment>